<dbReference type="Pfam" id="PF16461">
    <property type="entry name" value="Phage_TTP_12"/>
    <property type="match status" value="1"/>
</dbReference>
<reference evidence="2" key="1">
    <citation type="submission" date="2022-06" db="EMBL/GenBank/DDBJ databases">
        <authorList>
            <person name="Ping M."/>
        </authorList>
    </citation>
    <scope>NUCLEOTIDE SEQUENCE</scope>
    <source>
        <strain evidence="2">JCM11759T</strain>
    </source>
</reference>
<keyword evidence="3" id="KW-1185">Reference proteome</keyword>
<name>A0ABY5D5S0_9ACTN</name>
<evidence type="ECO:0000259" key="1">
    <source>
        <dbReference type="Pfam" id="PF16461"/>
    </source>
</evidence>
<dbReference type="Proteomes" id="UP001055940">
    <property type="component" value="Chromosome"/>
</dbReference>
<sequence>MAGKDAYGVKLERSEDGTTWEEVANIHSISGPGLEREEYDVTTHQSPDQWEEIIFGIKRSGEVSADVYFDAEKHIALLDDFNTPNPRHYRMTFLDGSRWAFQAGLTGFEPDFPVDGAAEASMTWKVSGKPNFDDAEVTP</sequence>
<protein>
    <recommendedName>
        <fullName evidence="1">Lambda phage tail tube protein N-terminal domain-containing protein</fullName>
    </recommendedName>
</protein>
<accession>A0ABY5D5S0</accession>
<dbReference type="RefSeq" id="WP_254418918.1">
    <property type="nucleotide sequence ID" value="NZ_CP099837.1"/>
</dbReference>
<proteinExistence type="predicted"/>
<dbReference type="EMBL" id="CP099837">
    <property type="protein sequence ID" value="USY19726.1"/>
    <property type="molecule type" value="Genomic_DNA"/>
</dbReference>
<dbReference type="InterPro" id="IPR032494">
    <property type="entry name" value="Phage_TTP_N"/>
</dbReference>
<evidence type="ECO:0000313" key="2">
    <source>
        <dbReference type="EMBL" id="USY19726.1"/>
    </source>
</evidence>
<evidence type="ECO:0000313" key="3">
    <source>
        <dbReference type="Proteomes" id="UP001055940"/>
    </source>
</evidence>
<dbReference type="Gene3D" id="4.10.410.40">
    <property type="match status" value="1"/>
</dbReference>
<gene>
    <name evidence="2" type="ORF">NE857_31605</name>
</gene>
<organism evidence="2 3">
    <name type="scientific">Nocardiopsis exhalans</name>
    <dbReference type="NCBI Taxonomy" id="163604"/>
    <lineage>
        <taxon>Bacteria</taxon>
        <taxon>Bacillati</taxon>
        <taxon>Actinomycetota</taxon>
        <taxon>Actinomycetes</taxon>
        <taxon>Streptosporangiales</taxon>
        <taxon>Nocardiopsidaceae</taxon>
        <taxon>Nocardiopsis</taxon>
    </lineage>
</organism>
<feature type="domain" description="Lambda phage tail tube protein N-terminal" evidence="1">
    <location>
        <begin position="18"/>
        <end position="131"/>
    </location>
</feature>